<sequence length="304" mass="34456">MMRKFSKVLNTNSCQYELNKKCCCSAYMAPQGQEGFPQWKVEMCKLPQWNHLEDKRRGQLAPCAGLPLKATPKAETGLGVDLGHVNVTELLHSHSDLVLVGFDIHNEHKCAAVFYLLHGRFGSQGELDDSMVVKLVSPGGTLLRLFGLPPELLLEAWHKKPLTFLALNYIPNFYGCSPYAFTHQPGSTGFRRTEKKLTIFRSSEREKKKKSSKLTDLQERGISSVIPLILKTLLLSPHFNCEHHLHPGNQKEGMNGIYSLMEDLCSRAKKENCLIEEFLSPQNKYSSLNFIDFDFIDFAKLPEQ</sequence>
<name>A0A7J7EC19_DICBM</name>
<evidence type="ECO:0000313" key="4">
    <source>
        <dbReference type="Proteomes" id="UP000551758"/>
    </source>
</evidence>
<keyword evidence="4" id="KW-1185">Reference proteome</keyword>
<keyword evidence="1" id="KW-0547">Nucleotide-binding</keyword>
<dbReference type="EMBL" id="JACDTQ010003641">
    <property type="protein sequence ID" value="KAF5913237.1"/>
    <property type="molecule type" value="Genomic_DNA"/>
</dbReference>
<evidence type="ECO:0000313" key="3">
    <source>
        <dbReference type="EMBL" id="KAF5913237.1"/>
    </source>
</evidence>
<gene>
    <name evidence="3" type="ORF">HPG69_016853</name>
</gene>
<keyword evidence="2" id="KW-0067">ATP-binding</keyword>
<dbReference type="Proteomes" id="UP000551758">
    <property type="component" value="Unassembled WGS sequence"/>
</dbReference>
<dbReference type="SUPFAM" id="SSF103243">
    <property type="entry name" value="KA1-like"/>
    <property type="match status" value="1"/>
</dbReference>
<dbReference type="GO" id="GO:0005524">
    <property type="term" value="F:ATP binding"/>
    <property type="evidence" value="ECO:0007669"/>
    <property type="project" value="UniProtKB-KW"/>
</dbReference>
<comment type="caution">
    <text evidence="3">The sequence shown here is derived from an EMBL/GenBank/DDBJ whole genome shotgun (WGS) entry which is preliminary data.</text>
</comment>
<dbReference type="InterPro" id="IPR028375">
    <property type="entry name" value="KA1/Ssp2_C"/>
</dbReference>
<organism evidence="3 4">
    <name type="scientific">Diceros bicornis minor</name>
    <name type="common">South-central black rhinoceros</name>
    <dbReference type="NCBI Taxonomy" id="77932"/>
    <lineage>
        <taxon>Eukaryota</taxon>
        <taxon>Metazoa</taxon>
        <taxon>Chordata</taxon>
        <taxon>Craniata</taxon>
        <taxon>Vertebrata</taxon>
        <taxon>Euteleostomi</taxon>
        <taxon>Mammalia</taxon>
        <taxon>Eutheria</taxon>
        <taxon>Laurasiatheria</taxon>
        <taxon>Perissodactyla</taxon>
        <taxon>Rhinocerotidae</taxon>
        <taxon>Diceros</taxon>
    </lineage>
</organism>
<accession>A0A7J7EC19</accession>
<proteinExistence type="predicted"/>
<evidence type="ECO:0000256" key="1">
    <source>
        <dbReference type="ARBA" id="ARBA00022741"/>
    </source>
</evidence>
<reference evidence="3 4" key="1">
    <citation type="journal article" date="2020" name="Mol. Biol. Evol.">
        <title>Interspecific Gene Flow and the Evolution of Specialization in Black and White Rhinoceros.</title>
        <authorList>
            <person name="Moodley Y."/>
            <person name="Westbury M.V."/>
            <person name="Russo I.M."/>
            <person name="Gopalakrishnan S."/>
            <person name="Rakotoarivelo A."/>
            <person name="Olsen R.A."/>
            <person name="Prost S."/>
            <person name="Tunstall T."/>
            <person name="Ryder O.A."/>
            <person name="Dalen L."/>
            <person name="Bruford M.W."/>
        </authorList>
    </citation>
    <scope>NUCLEOTIDE SEQUENCE [LARGE SCALE GENOMIC DNA]</scope>
    <source>
        <strain evidence="3">SBR-YM</strain>
        <tissue evidence="3">Skin</tissue>
    </source>
</reference>
<evidence type="ECO:0000256" key="2">
    <source>
        <dbReference type="ARBA" id="ARBA00022840"/>
    </source>
</evidence>
<protein>
    <submittedName>
        <fullName evidence="3">Uncharacterized protein</fullName>
    </submittedName>
</protein>
<dbReference type="AlphaFoldDB" id="A0A7J7EC19"/>